<sequence>MKKQKARDRILDTTKRLFYKQGYNSTGINQIIEEADVAKSTLFQHFSTKKELCSTYLEELTEEYVSNHLELIADDSSVRMKITKIYERLRNDVIKNEFRGCHFHNLLSEISSDDKDLLPIIKKNKESARNIFHQLLDEATDSSFADFAFVLYEGAIIQTQVQQDVWPIDNALEMMIKLLKQYGQE</sequence>
<dbReference type="Pfam" id="PF00440">
    <property type="entry name" value="TetR_N"/>
    <property type="match status" value="1"/>
</dbReference>
<evidence type="ECO:0000256" key="2">
    <source>
        <dbReference type="ARBA" id="ARBA00023125"/>
    </source>
</evidence>
<feature type="DNA-binding region" description="H-T-H motif" evidence="4">
    <location>
        <begin position="27"/>
        <end position="46"/>
    </location>
</feature>
<evidence type="ECO:0000256" key="1">
    <source>
        <dbReference type="ARBA" id="ARBA00023015"/>
    </source>
</evidence>
<dbReference type="PROSITE" id="PS50977">
    <property type="entry name" value="HTH_TETR_2"/>
    <property type="match status" value="1"/>
</dbReference>
<evidence type="ECO:0000256" key="4">
    <source>
        <dbReference type="PROSITE-ProRule" id="PRU00335"/>
    </source>
</evidence>
<dbReference type="InterPro" id="IPR009057">
    <property type="entry name" value="Homeodomain-like_sf"/>
</dbReference>
<keyword evidence="2 4" id="KW-0238">DNA-binding</keyword>
<dbReference type="PANTHER" id="PTHR47506">
    <property type="entry name" value="TRANSCRIPTIONAL REGULATORY PROTEIN"/>
    <property type="match status" value="1"/>
</dbReference>
<dbReference type="RefSeq" id="WP_202103644.1">
    <property type="nucleotide sequence ID" value="NZ_JAERTY010000008.1"/>
</dbReference>
<evidence type="ECO:0000259" key="5">
    <source>
        <dbReference type="PROSITE" id="PS50977"/>
    </source>
</evidence>
<comment type="caution">
    <text evidence="6">The sequence shown here is derived from an EMBL/GenBank/DDBJ whole genome shotgun (WGS) entry which is preliminary data.</text>
</comment>
<dbReference type="InterPro" id="IPR036271">
    <property type="entry name" value="Tet_transcr_reg_TetR-rel_C_sf"/>
</dbReference>
<accession>A0ABS1R6K8</accession>
<protein>
    <submittedName>
        <fullName evidence="6">TetR/AcrR family transcriptional regulator</fullName>
    </submittedName>
</protein>
<keyword evidence="1" id="KW-0805">Transcription regulation</keyword>
<dbReference type="EMBL" id="JAERTY010000008">
    <property type="protein sequence ID" value="MBL1409930.1"/>
    <property type="molecule type" value="Genomic_DNA"/>
</dbReference>
<dbReference type="SUPFAM" id="SSF48498">
    <property type="entry name" value="Tetracyclin repressor-like, C-terminal domain"/>
    <property type="match status" value="1"/>
</dbReference>
<name>A0ABS1R6K8_9SPHI</name>
<gene>
    <name evidence="6" type="ORF">JKG61_14320</name>
</gene>
<evidence type="ECO:0000256" key="3">
    <source>
        <dbReference type="ARBA" id="ARBA00023163"/>
    </source>
</evidence>
<dbReference type="PRINTS" id="PR00455">
    <property type="entry name" value="HTHTETR"/>
</dbReference>
<dbReference type="PANTHER" id="PTHR47506:SF6">
    <property type="entry name" value="HTH-TYPE TRANSCRIPTIONAL REPRESSOR NEMR"/>
    <property type="match status" value="1"/>
</dbReference>
<dbReference type="InterPro" id="IPR001647">
    <property type="entry name" value="HTH_TetR"/>
</dbReference>
<dbReference type="Gene3D" id="1.10.357.10">
    <property type="entry name" value="Tetracycline Repressor, domain 2"/>
    <property type="match status" value="1"/>
</dbReference>
<evidence type="ECO:0000313" key="7">
    <source>
        <dbReference type="Proteomes" id="UP000625283"/>
    </source>
</evidence>
<keyword evidence="7" id="KW-1185">Reference proteome</keyword>
<proteinExistence type="predicted"/>
<reference evidence="6 7" key="1">
    <citation type="submission" date="2021-01" db="EMBL/GenBank/DDBJ databases">
        <title>C459-1 draft genome sequence.</title>
        <authorList>
            <person name="Zhang X.-F."/>
        </authorList>
    </citation>
    <scope>NUCLEOTIDE SEQUENCE [LARGE SCALE GENOMIC DNA]</scope>
    <source>
        <strain evidence="7">C459-1</strain>
    </source>
</reference>
<evidence type="ECO:0000313" key="6">
    <source>
        <dbReference type="EMBL" id="MBL1409930.1"/>
    </source>
</evidence>
<keyword evidence="3" id="KW-0804">Transcription</keyword>
<organism evidence="6 7">
    <name type="scientific">Sphingobacterium faecale</name>
    <dbReference type="NCBI Taxonomy" id="2803775"/>
    <lineage>
        <taxon>Bacteria</taxon>
        <taxon>Pseudomonadati</taxon>
        <taxon>Bacteroidota</taxon>
        <taxon>Sphingobacteriia</taxon>
        <taxon>Sphingobacteriales</taxon>
        <taxon>Sphingobacteriaceae</taxon>
        <taxon>Sphingobacterium</taxon>
    </lineage>
</organism>
<feature type="domain" description="HTH tetR-type" evidence="5">
    <location>
        <begin position="4"/>
        <end position="64"/>
    </location>
</feature>
<dbReference type="Proteomes" id="UP000625283">
    <property type="component" value="Unassembled WGS sequence"/>
</dbReference>
<dbReference type="SUPFAM" id="SSF46689">
    <property type="entry name" value="Homeodomain-like"/>
    <property type="match status" value="1"/>
</dbReference>